<sequence>MSVPVSHNTSNSWFMGSAFLYKPHQAQPETQYSYELQVQNYIVNFQSKGVFKLTQIPTIHSCTTLEFPSYACKVWVRFMLIGCVLSPFPSPHAAFPSPALTPPSLPLMLPSLPSLLMLPSLSSLLMLPSLSSLLMLPSLSSLLMLPSLSLMLPFLPFSSCRLPFPFPHAAFPSLSIMLSSLPFPSCCLPFPFPSCCLSFPSCCLPFPFPSCCLPFPFPHAVFPFPF</sequence>
<dbReference type="Proteomes" id="UP000694388">
    <property type="component" value="Unplaced"/>
</dbReference>
<dbReference type="AlphaFoldDB" id="A0A8C4QU98"/>
<keyword evidence="2" id="KW-1185">Reference proteome</keyword>
<name>A0A8C4QU98_EPTBU</name>
<evidence type="ECO:0000313" key="2">
    <source>
        <dbReference type="Proteomes" id="UP000694388"/>
    </source>
</evidence>
<protein>
    <submittedName>
        <fullName evidence="1">Uncharacterized protein</fullName>
    </submittedName>
</protein>
<evidence type="ECO:0000313" key="1">
    <source>
        <dbReference type="Ensembl" id="ENSEBUP00000020350.1"/>
    </source>
</evidence>
<reference evidence="1" key="1">
    <citation type="submission" date="2025-08" db="UniProtKB">
        <authorList>
            <consortium name="Ensembl"/>
        </authorList>
    </citation>
    <scope>IDENTIFICATION</scope>
</reference>
<reference evidence="1" key="2">
    <citation type="submission" date="2025-09" db="UniProtKB">
        <authorList>
            <consortium name="Ensembl"/>
        </authorList>
    </citation>
    <scope>IDENTIFICATION</scope>
</reference>
<organism evidence="1 2">
    <name type="scientific">Eptatretus burgeri</name>
    <name type="common">Inshore hagfish</name>
    <dbReference type="NCBI Taxonomy" id="7764"/>
    <lineage>
        <taxon>Eukaryota</taxon>
        <taxon>Metazoa</taxon>
        <taxon>Chordata</taxon>
        <taxon>Craniata</taxon>
        <taxon>Vertebrata</taxon>
        <taxon>Cyclostomata</taxon>
        <taxon>Myxini</taxon>
        <taxon>Myxiniformes</taxon>
        <taxon>Myxinidae</taxon>
        <taxon>Eptatretinae</taxon>
        <taxon>Eptatretus</taxon>
    </lineage>
</organism>
<proteinExistence type="predicted"/>
<accession>A0A8C4QU98</accession>
<dbReference type="Ensembl" id="ENSEBUT00000020926.1">
    <property type="protein sequence ID" value="ENSEBUP00000020350.1"/>
    <property type="gene ID" value="ENSEBUG00000012624.1"/>
</dbReference>